<evidence type="ECO:0000313" key="3">
    <source>
        <dbReference type="Proteomes" id="UP000295060"/>
    </source>
</evidence>
<dbReference type="Proteomes" id="UP000295060">
    <property type="component" value="Unassembled WGS sequence"/>
</dbReference>
<dbReference type="EMBL" id="SODU01000004">
    <property type="protein sequence ID" value="TDW84352.1"/>
    <property type="molecule type" value="Genomic_DNA"/>
</dbReference>
<dbReference type="RefSeq" id="WP_134132482.1">
    <property type="nucleotide sequence ID" value="NZ_SODU01000004.1"/>
</dbReference>
<gene>
    <name evidence="2" type="ORF">EV137_7161</name>
</gene>
<evidence type="ECO:0000313" key="2">
    <source>
        <dbReference type="EMBL" id="TDW84352.1"/>
    </source>
</evidence>
<keyword evidence="1" id="KW-0472">Membrane</keyword>
<comment type="caution">
    <text evidence="2">The sequence shown here is derived from an EMBL/GenBank/DDBJ whole genome shotgun (WGS) entry which is preliminary data.</text>
</comment>
<feature type="transmembrane region" description="Helical" evidence="1">
    <location>
        <begin position="150"/>
        <end position="175"/>
    </location>
</feature>
<name>A0ABY2F7W8_9ACTN</name>
<dbReference type="InterPro" id="IPR039708">
    <property type="entry name" value="MT1774/Rv1733c-like"/>
</dbReference>
<sequence>MSTTHEHRAELFMLMQLRLLGFGRNPLRRRVDRLEAVLLMVALTVASLVIPAAAAFGTAIRDRAEHAAAQERAHTRAVVARTLEDSDETALLSPGLTTTRVRVGWFDASGSAREDRADVLIGTKSGSELTIWLDQDGKVTRAPRPPSDSAALGVVAGIGMAVLAWPLLIVVVRLARRPLDHHRAEEWAREWTEVSPRWTRQLP</sequence>
<proteinExistence type="predicted"/>
<reference evidence="2 3" key="1">
    <citation type="submission" date="2019-03" db="EMBL/GenBank/DDBJ databases">
        <title>Genomic Encyclopedia of Type Strains, Phase III (KMG-III): the genomes of soil and plant-associated and newly described type strains.</title>
        <authorList>
            <person name="Whitman W."/>
        </authorList>
    </citation>
    <scope>NUCLEOTIDE SEQUENCE [LARGE SCALE GENOMIC DNA]</scope>
    <source>
        <strain evidence="2 3">VKMAc-2574</strain>
    </source>
</reference>
<protein>
    <recommendedName>
        <fullName evidence="4">Transmembrane protein</fullName>
    </recommendedName>
</protein>
<keyword evidence="3" id="KW-1185">Reference proteome</keyword>
<dbReference type="PANTHER" id="PTHR42305">
    <property type="entry name" value="MEMBRANE PROTEIN RV1733C-RELATED"/>
    <property type="match status" value="1"/>
</dbReference>
<keyword evidence="1" id="KW-0812">Transmembrane</keyword>
<feature type="transmembrane region" description="Helical" evidence="1">
    <location>
        <begin position="36"/>
        <end position="56"/>
    </location>
</feature>
<dbReference type="PANTHER" id="PTHR42305:SF1">
    <property type="entry name" value="MEMBRANE PROTEIN RV1733C-RELATED"/>
    <property type="match status" value="1"/>
</dbReference>
<keyword evidence="1" id="KW-1133">Transmembrane helix</keyword>
<organism evidence="2 3">
    <name type="scientific">Kribbella pratensis</name>
    <dbReference type="NCBI Taxonomy" id="2512112"/>
    <lineage>
        <taxon>Bacteria</taxon>
        <taxon>Bacillati</taxon>
        <taxon>Actinomycetota</taxon>
        <taxon>Actinomycetes</taxon>
        <taxon>Propionibacteriales</taxon>
        <taxon>Kribbellaceae</taxon>
        <taxon>Kribbella</taxon>
    </lineage>
</organism>
<evidence type="ECO:0000256" key="1">
    <source>
        <dbReference type="SAM" id="Phobius"/>
    </source>
</evidence>
<evidence type="ECO:0008006" key="4">
    <source>
        <dbReference type="Google" id="ProtNLM"/>
    </source>
</evidence>
<accession>A0ABY2F7W8</accession>